<evidence type="ECO:0000256" key="1">
    <source>
        <dbReference type="ARBA" id="ARBA00006739"/>
    </source>
</evidence>
<keyword evidence="5 9" id="KW-0812">Transmembrane</keyword>
<evidence type="ECO:0000256" key="9">
    <source>
        <dbReference type="SAM" id="Phobius"/>
    </source>
</evidence>
<dbReference type="Proteomes" id="UP000198949">
    <property type="component" value="Unassembled WGS sequence"/>
</dbReference>
<name>A0A1G7D202_9ACTN</name>
<dbReference type="SUPFAM" id="SSF53448">
    <property type="entry name" value="Nucleotide-diphospho-sugar transferases"/>
    <property type="match status" value="1"/>
</dbReference>
<accession>A0A1G7D202</accession>
<dbReference type="Gene3D" id="3.90.550.10">
    <property type="entry name" value="Spore Coat Polysaccharide Biosynthesis Protein SpsA, Chain A"/>
    <property type="match status" value="1"/>
</dbReference>
<evidence type="ECO:0000256" key="7">
    <source>
        <dbReference type="ARBA" id="ARBA00022989"/>
    </source>
</evidence>
<sequence>MPAYREEANVAATVDDFLHTMVRAGIPHAVIVVDDGSDDRTGELIDRLAAVYGGRVIAVHHEQNLGYGAAVRTGIDTALRRTGFREILLTDADRQFHAEDLLALRDRKREERADAVIGYRASRADPWRRRLNAKIWTTLCKALLRVPGRDVDCAYKLIDRSLLQDLRLTGEAAAISPEMLCRISGDGARIIEHPVNHYPREHGEQTGARLSVVVKSLVSLAVVYGHMVRDAQRLGWARRLASPKDAPAALVTLAACVASVLAYLYFADHGYLLAYPDANSHLLIARRVVDSPTAGLAQLGGVWLPLPHLLTAPLATWEALYLNGFAGALVSMASYAVAVRCLFLHARSLAGHWAAGLTAAGLFALNPNVLYLQATAMTELLLFACAVAAIHHLHEWCARERLRDLSLASAAVLAATLTRYEGWILCVVALAVVAYAALRRHRRYSHTEGSVLVFGFIAGAGVLGWMAWNLAIFGDALNWKSGEYADSALWVAEGEANVGSLGTAARTYGFAALHNLGIATAALGLAGLVVYAVQRRLRSRWLTPYAMLVFAPFFVWALVTGERPLHVEEVMGGLYNVRFGLIMLIPAAVFAGYLVGVLVKRLPAAGGRAAAGVLAASAVAGATVAVGGAIVLDEAVAFRGSGAEADNAAVAAWLRDHHDGGTTLMMSFENESVTFESQMPTGSLVYEGSYRMWEEALADPSGAGVEWIYMRATPGGEDDVWEALWGTDALEDHYELVYDEGDRLVFRAEDGADA</sequence>
<feature type="transmembrane region" description="Helical" evidence="9">
    <location>
        <begin position="422"/>
        <end position="438"/>
    </location>
</feature>
<dbReference type="CDD" id="cd04179">
    <property type="entry name" value="DPM_DPG-synthase_like"/>
    <property type="match status" value="1"/>
</dbReference>
<evidence type="ECO:0000256" key="4">
    <source>
        <dbReference type="ARBA" id="ARBA00022679"/>
    </source>
</evidence>
<dbReference type="InterPro" id="IPR001173">
    <property type="entry name" value="Glyco_trans_2-like"/>
</dbReference>
<evidence type="ECO:0000256" key="5">
    <source>
        <dbReference type="ARBA" id="ARBA00022692"/>
    </source>
</evidence>
<organism evidence="12 13">
    <name type="scientific">Glycomyces harbinensis</name>
    <dbReference type="NCBI Taxonomy" id="58114"/>
    <lineage>
        <taxon>Bacteria</taxon>
        <taxon>Bacillati</taxon>
        <taxon>Actinomycetota</taxon>
        <taxon>Actinomycetes</taxon>
        <taxon>Glycomycetales</taxon>
        <taxon>Glycomycetaceae</taxon>
        <taxon>Glycomyces</taxon>
    </lineage>
</organism>
<feature type="transmembrane region" description="Helical" evidence="9">
    <location>
        <begin position="508"/>
        <end position="530"/>
    </location>
</feature>
<keyword evidence="7 9" id="KW-1133">Transmembrane helix</keyword>
<dbReference type="STRING" id="58114.SAMN05216270_12272"/>
<dbReference type="InterPro" id="IPR029044">
    <property type="entry name" value="Nucleotide-diphossugar_trans"/>
</dbReference>
<feature type="transmembrane region" description="Helical" evidence="9">
    <location>
        <begin position="611"/>
        <end position="632"/>
    </location>
</feature>
<feature type="transmembrane region" description="Helical" evidence="9">
    <location>
        <begin position="450"/>
        <end position="468"/>
    </location>
</feature>
<evidence type="ECO:0000259" key="10">
    <source>
        <dbReference type="Pfam" id="PF00535"/>
    </source>
</evidence>
<reference evidence="13" key="1">
    <citation type="submission" date="2016-10" db="EMBL/GenBank/DDBJ databases">
        <authorList>
            <person name="Varghese N."/>
            <person name="Submissions S."/>
        </authorList>
    </citation>
    <scope>NUCLEOTIDE SEQUENCE [LARGE SCALE GENOMIC DNA]</scope>
    <source>
        <strain evidence="13">CGMCC 4.3516</strain>
    </source>
</reference>
<dbReference type="GO" id="GO:0009103">
    <property type="term" value="P:lipopolysaccharide biosynthetic process"/>
    <property type="evidence" value="ECO:0007669"/>
    <property type="project" value="UniProtKB-KW"/>
</dbReference>
<feature type="transmembrane region" description="Helical" evidence="9">
    <location>
        <begin position="248"/>
        <end position="266"/>
    </location>
</feature>
<feature type="transmembrane region" description="Helical" evidence="9">
    <location>
        <begin position="579"/>
        <end position="599"/>
    </location>
</feature>
<protein>
    <submittedName>
        <fullName evidence="12">Glycosyltransferase involved in cell wall bisynthesis</fullName>
    </submittedName>
</protein>
<gene>
    <name evidence="12" type="ORF">SAMN05216270_12272</name>
</gene>
<dbReference type="PANTHER" id="PTHR48090:SF3">
    <property type="entry name" value="UNDECAPRENYL-PHOSPHATE 4-DEOXY-4-FORMAMIDO-L-ARABINOSE TRANSFERASE"/>
    <property type="match status" value="1"/>
</dbReference>
<dbReference type="Pfam" id="PF00535">
    <property type="entry name" value="Glycos_transf_2"/>
    <property type="match status" value="1"/>
</dbReference>
<dbReference type="InterPro" id="IPR038731">
    <property type="entry name" value="RgtA/B/C-like"/>
</dbReference>
<keyword evidence="6" id="KW-0448">Lipopolysaccharide biosynthesis</keyword>
<dbReference type="EMBL" id="FNAD01000022">
    <property type="protein sequence ID" value="SDE45598.1"/>
    <property type="molecule type" value="Genomic_DNA"/>
</dbReference>
<dbReference type="GO" id="GO:0099621">
    <property type="term" value="F:undecaprenyl-phosphate 4-deoxy-4-formamido-L-arabinose transferase activity"/>
    <property type="evidence" value="ECO:0007669"/>
    <property type="project" value="TreeGrafter"/>
</dbReference>
<feature type="domain" description="Glycosyltransferase 2-like" evidence="10">
    <location>
        <begin position="1"/>
        <end position="166"/>
    </location>
</feature>
<dbReference type="GO" id="GO:0005886">
    <property type="term" value="C:plasma membrane"/>
    <property type="evidence" value="ECO:0007669"/>
    <property type="project" value="TreeGrafter"/>
</dbReference>
<keyword evidence="8 9" id="KW-0472">Membrane</keyword>
<feature type="transmembrane region" description="Helical" evidence="9">
    <location>
        <begin position="542"/>
        <end position="559"/>
    </location>
</feature>
<dbReference type="PANTHER" id="PTHR48090">
    <property type="entry name" value="UNDECAPRENYL-PHOSPHATE 4-DEOXY-4-FORMAMIDO-L-ARABINOSE TRANSFERASE-RELATED"/>
    <property type="match status" value="1"/>
</dbReference>
<comment type="similarity">
    <text evidence="1">Belongs to the glycosyltransferase 2 family.</text>
</comment>
<dbReference type="AlphaFoldDB" id="A0A1G7D202"/>
<proteinExistence type="inferred from homology"/>
<evidence type="ECO:0000313" key="13">
    <source>
        <dbReference type="Proteomes" id="UP000198949"/>
    </source>
</evidence>
<dbReference type="OrthoDB" id="9810303at2"/>
<evidence type="ECO:0000259" key="11">
    <source>
        <dbReference type="Pfam" id="PF13231"/>
    </source>
</evidence>
<dbReference type="InterPro" id="IPR050256">
    <property type="entry name" value="Glycosyltransferase_2"/>
</dbReference>
<evidence type="ECO:0000256" key="3">
    <source>
        <dbReference type="ARBA" id="ARBA00022676"/>
    </source>
</evidence>
<evidence type="ECO:0000313" key="12">
    <source>
        <dbReference type="EMBL" id="SDE45598.1"/>
    </source>
</evidence>
<keyword evidence="2" id="KW-1003">Cell membrane</keyword>
<keyword evidence="4 12" id="KW-0808">Transferase</keyword>
<evidence type="ECO:0000256" key="6">
    <source>
        <dbReference type="ARBA" id="ARBA00022985"/>
    </source>
</evidence>
<keyword evidence="13" id="KW-1185">Reference proteome</keyword>
<feature type="domain" description="Glycosyltransferase RgtA/B/C/D-like" evidence="11">
    <location>
        <begin position="323"/>
        <end position="465"/>
    </location>
</feature>
<evidence type="ECO:0000256" key="8">
    <source>
        <dbReference type="ARBA" id="ARBA00023136"/>
    </source>
</evidence>
<feature type="transmembrane region" description="Helical" evidence="9">
    <location>
        <begin position="320"/>
        <end position="343"/>
    </location>
</feature>
<dbReference type="Pfam" id="PF13231">
    <property type="entry name" value="PMT_2"/>
    <property type="match status" value="1"/>
</dbReference>
<keyword evidence="3" id="KW-0328">Glycosyltransferase</keyword>
<evidence type="ECO:0000256" key="2">
    <source>
        <dbReference type="ARBA" id="ARBA00022475"/>
    </source>
</evidence>
<feature type="transmembrane region" description="Helical" evidence="9">
    <location>
        <begin position="350"/>
        <end position="372"/>
    </location>
</feature>